<evidence type="ECO:0000313" key="2">
    <source>
        <dbReference type="Proteomes" id="UP000030645"/>
    </source>
</evidence>
<accession>W9RYQ9</accession>
<name>W9RYQ9_9ROSA</name>
<sequence length="60" mass="6627">MESGVEGLMIKALIRVRDWAERGSSLKLFGSSALPPLGRGKRLWSRGSLLSYALRAPEVR</sequence>
<dbReference type="AlphaFoldDB" id="W9RYQ9"/>
<protein>
    <submittedName>
        <fullName evidence="1">Uncharacterized protein</fullName>
    </submittedName>
</protein>
<proteinExistence type="predicted"/>
<organism evidence="1 2">
    <name type="scientific">Morus notabilis</name>
    <dbReference type="NCBI Taxonomy" id="981085"/>
    <lineage>
        <taxon>Eukaryota</taxon>
        <taxon>Viridiplantae</taxon>
        <taxon>Streptophyta</taxon>
        <taxon>Embryophyta</taxon>
        <taxon>Tracheophyta</taxon>
        <taxon>Spermatophyta</taxon>
        <taxon>Magnoliopsida</taxon>
        <taxon>eudicotyledons</taxon>
        <taxon>Gunneridae</taxon>
        <taxon>Pentapetalae</taxon>
        <taxon>rosids</taxon>
        <taxon>fabids</taxon>
        <taxon>Rosales</taxon>
        <taxon>Moraceae</taxon>
        <taxon>Moreae</taxon>
        <taxon>Morus</taxon>
    </lineage>
</organism>
<dbReference type="EMBL" id="KE345299">
    <property type="protein sequence ID" value="EXB99391.1"/>
    <property type="molecule type" value="Genomic_DNA"/>
</dbReference>
<dbReference type="Proteomes" id="UP000030645">
    <property type="component" value="Unassembled WGS sequence"/>
</dbReference>
<keyword evidence="2" id="KW-1185">Reference proteome</keyword>
<gene>
    <name evidence="1" type="ORF">L484_016366</name>
</gene>
<evidence type="ECO:0000313" key="1">
    <source>
        <dbReference type="EMBL" id="EXB99391.1"/>
    </source>
</evidence>
<reference evidence="2" key="1">
    <citation type="submission" date="2013-01" db="EMBL/GenBank/DDBJ databases">
        <title>Draft Genome Sequence of a Mulberry Tree, Morus notabilis C.K. Schneid.</title>
        <authorList>
            <person name="He N."/>
            <person name="Zhao S."/>
        </authorList>
    </citation>
    <scope>NUCLEOTIDE SEQUENCE</scope>
</reference>